<gene>
    <name evidence="8" type="ordered locus">Rumal_2991</name>
</gene>
<dbReference type="STRING" id="697329.Rumal_2991"/>
<keyword evidence="2" id="KW-1003">Cell membrane</keyword>
<evidence type="ECO:0000256" key="4">
    <source>
        <dbReference type="ARBA" id="ARBA00022989"/>
    </source>
</evidence>
<dbReference type="RefSeq" id="WP_013499566.1">
    <property type="nucleotide sequence ID" value="NC_014833.1"/>
</dbReference>
<dbReference type="PANTHER" id="PTHR33885">
    <property type="entry name" value="PHAGE SHOCK PROTEIN C"/>
    <property type="match status" value="1"/>
</dbReference>
<reference evidence="8 9" key="1">
    <citation type="journal article" date="2011" name="J. Bacteriol.">
        <title>Complete genome of the cellulolytic ruminal bacterium Ruminococcus albus 7.</title>
        <authorList>
            <person name="Suen G."/>
            <person name="Stevenson D.M."/>
            <person name="Bruce D.C."/>
            <person name="Chertkov O."/>
            <person name="Copeland A."/>
            <person name="Cheng J.F."/>
            <person name="Detter C."/>
            <person name="Detter J.C."/>
            <person name="Goodwin L.A."/>
            <person name="Han C.S."/>
            <person name="Hauser L.J."/>
            <person name="Ivanova N.N."/>
            <person name="Kyrpides N.C."/>
            <person name="Land M.L."/>
            <person name="Lapidus A."/>
            <person name="Lucas S."/>
            <person name="Ovchinnikova G."/>
            <person name="Pitluck S."/>
            <person name="Tapia R."/>
            <person name="Woyke T."/>
            <person name="Boyum J."/>
            <person name="Mead D."/>
            <person name="Weimer P.J."/>
        </authorList>
    </citation>
    <scope>NUCLEOTIDE SEQUENCE [LARGE SCALE GENOMIC DNA]</scope>
    <source>
        <strain evidence="9">ATCC 27210 / DSM 20455 / JCM 14654 / NCDO 2250 / 7</strain>
    </source>
</reference>
<evidence type="ECO:0000256" key="5">
    <source>
        <dbReference type="ARBA" id="ARBA00023136"/>
    </source>
</evidence>
<protein>
    <submittedName>
        <fullName evidence="8">Phage shock protein C, PspC</fullName>
    </submittedName>
</protein>
<dbReference type="GO" id="GO:0005886">
    <property type="term" value="C:plasma membrane"/>
    <property type="evidence" value="ECO:0007669"/>
    <property type="project" value="UniProtKB-SubCell"/>
</dbReference>
<organism evidence="8 9">
    <name type="scientific">Ruminococcus albus (strain ATCC 27210 / DSM 20455 / JCM 14654 / NCDO 2250 / 7)</name>
    <dbReference type="NCBI Taxonomy" id="697329"/>
    <lineage>
        <taxon>Bacteria</taxon>
        <taxon>Bacillati</taxon>
        <taxon>Bacillota</taxon>
        <taxon>Clostridia</taxon>
        <taxon>Eubacteriales</taxon>
        <taxon>Oscillospiraceae</taxon>
        <taxon>Ruminococcus</taxon>
    </lineage>
</organism>
<feature type="domain" description="Phage shock protein PspC N-terminal" evidence="7">
    <location>
        <begin position="2"/>
        <end position="58"/>
    </location>
</feature>
<keyword evidence="3 6" id="KW-0812">Transmembrane</keyword>
<name>E6UDJ6_RUMA7</name>
<dbReference type="Proteomes" id="UP000006919">
    <property type="component" value="Chromosome"/>
</dbReference>
<dbReference type="EMBL" id="CP002403">
    <property type="protein sequence ID" value="ADU23457.1"/>
    <property type="molecule type" value="Genomic_DNA"/>
</dbReference>
<dbReference type="PANTHER" id="PTHR33885:SF3">
    <property type="entry name" value="PHAGE SHOCK PROTEIN C"/>
    <property type="match status" value="1"/>
</dbReference>
<dbReference type="KEGG" id="ral:Rumal_2991"/>
<dbReference type="InterPro" id="IPR052027">
    <property type="entry name" value="PspC"/>
</dbReference>
<evidence type="ECO:0000256" key="6">
    <source>
        <dbReference type="SAM" id="Phobius"/>
    </source>
</evidence>
<feature type="transmembrane region" description="Helical" evidence="6">
    <location>
        <begin position="30"/>
        <end position="56"/>
    </location>
</feature>
<dbReference type="AlphaFoldDB" id="E6UDJ6"/>
<comment type="subcellular location">
    <subcellularLocation>
        <location evidence="1">Cell membrane</location>
        <topology evidence="1">Single-pass membrane protein</topology>
    </subcellularLocation>
</comment>
<keyword evidence="4 6" id="KW-1133">Transmembrane helix</keyword>
<evidence type="ECO:0000256" key="3">
    <source>
        <dbReference type="ARBA" id="ARBA00022692"/>
    </source>
</evidence>
<evidence type="ECO:0000313" key="9">
    <source>
        <dbReference type="Proteomes" id="UP000006919"/>
    </source>
</evidence>
<dbReference type="HOGENOM" id="CLU_143433_4_3_9"/>
<proteinExistence type="predicted"/>
<sequence>MKRLYRIRNGSMIAGVCTGIAAYFDVDVNIVRIAAVILACMGGIGVIPYIVAALIIPEG</sequence>
<evidence type="ECO:0000259" key="7">
    <source>
        <dbReference type="Pfam" id="PF04024"/>
    </source>
</evidence>
<dbReference type="Pfam" id="PF04024">
    <property type="entry name" value="PspC"/>
    <property type="match status" value="1"/>
</dbReference>
<accession>E6UDJ6</accession>
<keyword evidence="5 6" id="KW-0472">Membrane</keyword>
<dbReference type="InterPro" id="IPR007168">
    <property type="entry name" value="Phageshock_PspC_N"/>
</dbReference>
<evidence type="ECO:0000256" key="2">
    <source>
        <dbReference type="ARBA" id="ARBA00022475"/>
    </source>
</evidence>
<dbReference type="eggNOG" id="COG1983">
    <property type="taxonomic scope" value="Bacteria"/>
</dbReference>
<evidence type="ECO:0000313" key="8">
    <source>
        <dbReference type="EMBL" id="ADU23457.1"/>
    </source>
</evidence>
<feature type="transmembrane region" description="Helical" evidence="6">
    <location>
        <begin position="7"/>
        <end position="24"/>
    </location>
</feature>
<evidence type="ECO:0000256" key="1">
    <source>
        <dbReference type="ARBA" id="ARBA00004162"/>
    </source>
</evidence>